<evidence type="ECO:0000313" key="2">
    <source>
        <dbReference type="EMBL" id="OLU36506.1"/>
    </source>
</evidence>
<feature type="signal peptide" evidence="1">
    <location>
        <begin position="1"/>
        <end position="23"/>
    </location>
</feature>
<gene>
    <name evidence="2" type="ORF">BO222_12350</name>
</gene>
<dbReference type="EMBL" id="MPJW01000271">
    <property type="protein sequence ID" value="OLU36506.1"/>
    <property type="molecule type" value="Genomic_DNA"/>
</dbReference>
<evidence type="ECO:0000313" key="3">
    <source>
        <dbReference type="Proteomes" id="UP000186341"/>
    </source>
</evidence>
<evidence type="ECO:0000256" key="1">
    <source>
        <dbReference type="SAM" id="SignalP"/>
    </source>
</evidence>
<evidence type="ECO:0008006" key="4">
    <source>
        <dbReference type="Google" id="ProtNLM"/>
    </source>
</evidence>
<dbReference type="GeneID" id="82203916"/>
<organism evidence="2 3">
    <name type="scientific">Ileibacterium valens</name>
    <dbReference type="NCBI Taxonomy" id="1862668"/>
    <lineage>
        <taxon>Bacteria</taxon>
        <taxon>Bacillati</taxon>
        <taxon>Bacillota</taxon>
        <taxon>Erysipelotrichia</taxon>
        <taxon>Erysipelotrichales</taxon>
        <taxon>Erysipelotrichaceae</taxon>
        <taxon>Ileibacterium</taxon>
    </lineage>
</organism>
<protein>
    <recommendedName>
        <fullName evidence="4">DUF1307 domain-containing protein</fullName>
    </recommendedName>
</protein>
<comment type="caution">
    <text evidence="2">The sequence shown here is derived from an EMBL/GenBank/DDBJ whole genome shotgun (WGS) entry which is preliminary data.</text>
</comment>
<keyword evidence="3" id="KW-1185">Reference proteome</keyword>
<proteinExistence type="predicted"/>
<dbReference type="Proteomes" id="UP000186341">
    <property type="component" value="Unassembled WGS sequence"/>
</dbReference>
<keyword evidence="1" id="KW-0732">Signal</keyword>
<reference evidence="2 3" key="1">
    <citation type="submission" date="2016-11" db="EMBL/GenBank/DDBJ databases">
        <title>Description of two novel members of the family Erysipelotrichaceae: Ileibacterium lipovorans gen. nov., sp. nov. and Dubosiella newyorkensis, gen. nov., sp. nov.</title>
        <authorList>
            <person name="Cox L.M."/>
            <person name="Sohn J."/>
            <person name="Tyrrell K.L."/>
            <person name="Citron D.M."/>
            <person name="Lawson P.A."/>
            <person name="Patel N.B."/>
            <person name="Iizumi T."/>
            <person name="Perez-Perez G.I."/>
            <person name="Goldstein E.J."/>
            <person name="Blaser M.J."/>
        </authorList>
    </citation>
    <scope>NUCLEOTIDE SEQUENCE [LARGE SCALE GENOMIC DNA]</scope>
    <source>
        <strain evidence="2 3">NYU-BL-A3</strain>
    </source>
</reference>
<name>A0A1U7NCS5_9FIRM</name>
<dbReference type="RefSeq" id="WP_075821060.1">
    <property type="nucleotide sequence ID" value="NZ_CAJUTZ010000008.1"/>
</dbReference>
<dbReference type="AlphaFoldDB" id="A0A1U7NCS5"/>
<dbReference type="PROSITE" id="PS51257">
    <property type="entry name" value="PROKAR_LIPOPROTEIN"/>
    <property type="match status" value="1"/>
</dbReference>
<feature type="chain" id="PRO_5039046669" description="DUF1307 domain-containing protein" evidence="1">
    <location>
        <begin position="24"/>
        <end position="144"/>
    </location>
</feature>
<sequence>MKKRYFTAALCAALLLASGCSSSKKVSTTCSTDILGMKMSVEISAPSENDKVDAMAVKVDIPLSYLETSGVDTSDKGAIEEFVTQTFGGEIDESQAEMNVEVGDKNVLVSLTATPETLGITDESAPTYKEVIDQIKDQDVFACE</sequence>
<accession>A0A1U7NCS5</accession>